<reference evidence="3" key="1">
    <citation type="submission" date="2023-08" db="EMBL/GenBank/DDBJ databases">
        <authorList>
            <person name="Chen Y."/>
            <person name="Shah S."/>
            <person name="Dougan E. K."/>
            <person name="Thang M."/>
            <person name="Chan C."/>
        </authorList>
    </citation>
    <scope>NUCLEOTIDE SEQUENCE</scope>
</reference>
<dbReference type="Gene3D" id="3.30.2350.10">
    <property type="entry name" value="Pseudouridine synthase"/>
    <property type="match status" value="1"/>
</dbReference>
<dbReference type="Pfam" id="PF00849">
    <property type="entry name" value="PseudoU_synth_2"/>
    <property type="match status" value="1"/>
</dbReference>
<dbReference type="PANTHER" id="PTHR21600:SF87">
    <property type="entry name" value="RNA PSEUDOURIDYLATE SYNTHASE DOMAIN-CONTAINING PROTEIN 1"/>
    <property type="match status" value="1"/>
</dbReference>
<dbReference type="InterPro" id="IPR020103">
    <property type="entry name" value="PsdUridine_synth_cat_dom_sf"/>
</dbReference>
<dbReference type="PANTHER" id="PTHR21600">
    <property type="entry name" value="MITOCHONDRIAL RNA PSEUDOURIDINE SYNTHASE"/>
    <property type="match status" value="1"/>
</dbReference>
<feature type="domain" description="Pseudouridine synthase RsuA/RluA-like" evidence="2">
    <location>
        <begin position="12"/>
        <end position="124"/>
    </location>
</feature>
<feature type="non-terminal residue" evidence="3">
    <location>
        <position position="204"/>
    </location>
</feature>
<dbReference type="GO" id="GO:0009982">
    <property type="term" value="F:pseudouridine synthase activity"/>
    <property type="evidence" value="ECO:0007669"/>
    <property type="project" value="InterPro"/>
</dbReference>
<keyword evidence="4" id="KW-1185">Reference proteome</keyword>
<evidence type="ECO:0000313" key="3">
    <source>
        <dbReference type="EMBL" id="CAJ1409752.1"/>
    </source>
</evidence>
<dbReference type="GO" id="GO:0003723">
    <property type="term" value="F:RNA binding"/>
    <property type="evidence" value="ECO:0007669"/>
    <property type="project" value="InterPro"/>
</dbReference>
<dbReference type="GO" id="GO:0000455">
    <property type="term" value="P:enzyme-directed rRNA pseudouridine synthesis"/>
    <property type="evidence" value="ECO:0007669"/>
    <property type="project" value="TreeGrafter"/>
</dbReference>
<evidence type="ECO:0000259" key="2">
    <source>
        <dbReference type="Pfam" id="PF00849"/>
    </source>
</evidence>
<proteinExistence type="inferred from homology"/>
<dbReference type="Proteomes" id="UP001178507">
    <property type="component" value="Unassembled WGS sequence"/>
</dbReference>
<dbReference type="AlphaFoldDB" id="A0AA36JQA0"/>
<protein>
    <recommendedName>
        <fullName evidence="2">Pseudouridine synthase RsuA/RluA-like domain-containing protein</fullName>
    </recommendedName>
</protein>
<evidence type="ECO:0000313" key="4">
    <source>
        <dbReference type="Proteomes" id="UP001178507"/>
    </source>
</evidence>
<accession>A0AA36JQA0</accession>
<organism evidence="3 4">
    <name type="scientific">Effrenium voratum</name>
    <dbReference type="NCBI Taxonomy" id="2562239"/>
    <lineage>
        <taxon>Eukaryota</taxon>
        <taxon>Sar</taxon>
        <taxon>Alveolata</taxon>
        <taxon>Dinophyceae</taxon>
        <taxon>Suessiales</taxon>
        <taxon>Symbiodiniaceae</taxon>
        <taxon>Effrenium</taxon>
    </lineage>
</organism>
<evidence type="ECO:0000256" key="1">
    <source>
        <dbReference type="ARBA" id="ARBA00010876"/>
    </source>
</evidence>
<sequence>ASGLKLLPESLQHGFLHRLDVPSSGLLFCGLSHKAFYELKLLLAVGRVGREYLVLCHGLLAPQRLEAAVHWKDAGGAPTRCGRGKPSLTRLREAAHGFLQGEAVSLLLVALGTGRRHQIRAHLAFAGRPVLGDGKYCAQETYRRDGRWCTQNCLHRQRLRLPGLEATAPLPAEGCGFGRLLQALRAKDAASAVLLRRVLATGAA</sequence>
<comment type="similarity">
    <text evidence="1">Belongs to the pseudouridine synthase RluA family.</text>
</comment>
<name>A0AA36JQA0_9DINO</name>
<dbReference type="InterPro" id="IPR050188">
    <property type="entry name" value="RluA_PseudoU_synthase"/>
</dbReference>
<dbReference type="CDD" id="cd02869">
    <property type="entry name" value="PseudoU_synth_RluA_like"/>
    <property type="match status" value="1"/>
</dbReference>
<gene>
    <name evidence="3" type="ORF">EVOR1521_LOCUS30773</name>
</gene>
<comment type="caution">
    <text evidence="3">The sequence shown here is derived from an EMBL/GenBank/DDBJ whole genome shotgun (WGS) entry which is preliminary data.</text>
</comment>
<dbReference type="InterPro" id="IPR006145">
    <property type="entry name" value="PsdUridine_synth_RsuA/RluA"/>
</dbReference>
<dbReference type="EMBL" id="CAUJNA010003784">
    <property type="protein sequence ID" value="CAJ1409752.1"/>
    <property type="molecule type" value="Genomic_DNA"/>
</dbReference>
<dbReference type="SUPFAM" id="SSF55120">
    <property type="entry name" value="Pseudouridine synthase"/>
    <property type="match status" value="1"/>
</dbReference>